<protein>
    <submittedName>
        <fullName evidence="2">Glutathione S-transferase-like protein</fullName>
    </submittedName>
</protein>
<evidence type="ECO:0000259" key="1">
    <source>
        <dbReference type="PROSITE" id="PS50404"/>
    </source>
</evidence>
<dbReference type="Gene3D" id="3.40.30.10">
    <property type="entry name" value="Glutaredoxin"/>
    <property type="match status" value="1"/>
</dbReference>
<keyword evidence="2" id="KW-0808">Transferase</keyword>
<evidence type="ECO:0000313" key="2">
    <source>
        <dbReference type="EMBL" id="CEN56509.1"/>
    </source>
</evidence>
<dbReference type="Pfam" id="PF00043">
    <property type="entry name" value="GST_C"/>
    <property type="match status" value="1"/>
</dbReference>
<dbReference type="PANTHER" id="PTHR43968:SF6">
    <property type="entry name" value="GLUTATHIONE S-TRANSFERASE OMEGA"/>
    <property type="match status" value="1"/>
</dbReference>
<keyword evidence="3" id="KW-1185">Reference proteome</keyword>
<dbReference type="CDD" id="cd03196">
    <property type="entry name" value="GST_C_5"/>
    <property type="match status" value="1"/>
</dbReference>
<sequence length="207" mass="23913">MHQPILYSYRRCPYAMRARMALHYANIDVEIREIALREKPAHMLAVSPKGTVPVLVLASGKVLEQSLDIMDWALEQSDVNAWIIQDPELQKFSADLIEVNDGAFKQALDKYKYAIRFPENPPDVYRAQGEAFLERLESLLQQNAYLCRNTVSKTDVAIFPFVRQFCMVDEAWFEGANYPALKTWLSGLLSSRLFIDVMQKHPVWRET</sequence>
<dbReference type="InterPro" id="IPR036282">
    <property type="entry name" value="Glutathione-S-Trfase_C_sf"/>
</dbReference>
<dbReference type="CDD" id="cd03060">
    <property type="entry name" value="GST_N_Omega_like"/>
    <property type="match status" value="1"/>
</dbReference>
<dbReference type="SFLD" id="SFLDS00019">
    <property type="entry name" value="Glutathione_Transferase_(cytos"/>
    <property type="match status" value="1"/>
</dbReference>
<dbReference type="PROSITE" id="PS50404">
    <property type="entry name" value="GST_NTER"/>
    <property type="match status" value="1"/>
</dbReference>
<dbReference type="RefSeq" id="WP_082048426.1">
    <property type="nucleotide sequence ID" value="NZ_LN794158.1"/>
</dbReference>
<dbReference type="SUPFAM" id="SSF52833">
    <property type="entry name" value="Thioredoxin-like"/>
    <property type="match status" value="1"/>
</dbReference>
<dbReference type="PROSITE" id="PS51354">
    <property type="entry name" value="GLUTAREDOXIN_2"/>
    <property type="match status" value="1"/>
</dbReference>
<dbReference type="InterPro" id="IPR004046">
    <property type="entry name" value="GST_C"/>
</dbReference>
<organism evidence="2 3">
    <name type="scientific">Candidatus Methylopumilus turicensis</name>
    <dbReference type="NCBI Taxonomy" id="1581680"/>
    <lineage>
        <taxon>Bacteria</taxon>
        <taxon>Pseudomonadati</taxon>
        <taxon>Pseudomonadota</taxon>
        <taxon>Betaproteobacteria</taxon>
        <taxon>Nitrosomonadales</taxon>
        <taxon>Methylophilaceae</taxon>
        <taxon>Candidatus Methylopumilus</taxon>
    </lineage>
</organism>
<dbReference type="Proteomes" id="UP000056322">
    <property type="component" value="Chromosome 1"/>
</dbReference>
<dbReference type="OrthoDB" id="9813092at2"/>
<dbReference type="HOGENOM" id="CLU_090620_0_0_4"/>
<dbReference type="InterPro" id="IPR040079">
    <property type="entry name" value="Glutathione_S-Trfase"/>
</dbReference>
<evidence type="ECO:0000313" key="3">
    <source>
        <dbReference type="Proteomes" id="UP000056322"/>
    </source>
</evidence>
<proteinExistence type="predicted"/>
<accession>A0A0B7J1H8</accession>
<dbReference type="GO" id="GO:0016740">
    <property type="term" value="F:transferase activity"/>
    <property type="evidence" value="ECO:0007669"/>
    <property type="project" value="UniProtKB-KW"/>
</dbReference>
<dbReference type="EMBL" id="LN794158">
    <property type="protein sequence ID" value="CEN56509.1"/>
    <property type="molecule type" value="Genomic_DNA"/>
</dbReference>
<reference evidence="3" key="1">
    <citation type="submission" date="2014-12" db="EMBL/GenBank/DDBJ databases">
        <authorList>
            <person name="Salcher M.M."/>
        </authorList>
    </citation>
    <scope>NUCLEOTIDE SEQUENCE [LARGE SCALE GENOMIC DNA]</scope>
    <source>
        <strain evidence="3">MMS-10A-171</strain>
    </source>
</reference>
<dbReference type="SUPFAM" id="SSF47616">
    <property type="entry name" value="GST C-terminal domain-like"/>
    <property type="match status" value="1"/>
</dbReference>
<gene>
    <name evidence="2" type="ORF">BN1209_1472</name>
</gene>
<dbReference type="Gene3D" id="1.20.1050.10">
    <property type="match status" value="1"/>
</dbReference>
<dbReference type="Pfam" id="PF13417">
    <property type="entry name" value="GST_N_3"/>
    <property type="match status" value="1"/>
</dbReference>
<feature type="domain" description="GST N-terminal" evidence="1">
    <location>
        <begin position="2"/>
        <end position="81"/>
    </location>
</feature>
<dbReference type="GO" id="GO:0005737">
    <property type="term" value="C:cytoplasm"/>
    <property type="evidence" value="ECO:0007669"/>
    <property type="project" value="TreeGrafter"/>
</dbReference>
<dbReference type="InterPro" id="IPR050983">
    <property type="entry name" value="GST_Omega/HSP26"/>
</dbReference>
<dbReference type="InterPro" id="IPR036249">
    <property type="entry name" value="Thioredoxin-like_sf"/>
</dbReference>
<dbReference type="AlphaFoldDB" id="A0A0B7J1H8"/>
<dbReference type="KEGG" id="mbac:BN1209_1472"/>
<dbReference type="STRING" id="1581680.BN1209_1472"/>
<dbReference type="InterPro" id="IPR004045">
    <property type="entry name" value="Glutathione_S-Trfase_N"/>
</dbReference>
<dbReference type="PANTHER" id="PTHR43968">
    <property type="match status" value="1"/>
</dbReference>
<name>A0A0B7J1H8_9PROT</name>